<accession>A0AAD9S3E9</accession>
<dbReference type="PANTHER" id="PTHR33048:SF42">
    <property type="entry name" value="INTEGRAL MEMBRANE PROTEIN"/>
    <property type="match status" value="1"/>
</dbReference>
<feature type="transmembrane region" description="Helical" evidence="1">
    <location>
        <begin position="71"/>
        <end position="98"/>
    </location>
</feature>
<evidence type="ECO:0000313" key="2">
    <source>
        <dbReference type="EMBL" id="KAK2597144.1"/>
    </source>
</evidence>
<feature type="transmembrane region" description="Helical" evidence="1">
    <location>
        <begin position="110"/>
        <end position="127"/>
    </location>
</feature>
<dbReference type="AlphaFoldDB" id="A0AAD9S3E9"/>
<keyword evidence="3" id="KW-1185">Reference proteome</keyword>
<reference evidence="2" key="1">
    <citation type="submission" date="2023-06" db="EMBL/GenBank/DDBJ databases">
        <authorList>
            <person name="Noh H."/>
        </authorList>
    </citation>
    <scope>NUCLEOTIDE SEQUENCE</scope>
    <source>
        <strain evidence="2">DUCC20226</strain>
    </source>
</reference>
<dbReference type="InterPro" id="IPR052337">
    <property type="entry name" value="SAT4-like"/>
</dbReference>
<evidence type="ECO:0008006" key="4">
    <source>
        <dbReference type="Google" id="ProtNLM"/>
    </source>
</evidence>
<evidence type="ECO:0000256" key="1">
    <source>
        <dbReference type="SAM" id="Phobius"/>
    </source>
</evidence>
<proteinExistence type="predicted"/>
<feature type="transmembrane region" description="Helical" evidence="1">
    <location>
        <begin position="45"/>
        <end position="64"/>
    </location>
</feature>
<dbReference type="PANTHER" id="PTHR33048">
    <property type="entry name" value="PTH11-LIKE INTEGRAL MEMBRANE PROTEIN (AFU_ORTHOLOGUE AFUA_5G11245)"/>
    <property type="match status" value="1"/>
</dbReference>
<comment type="caution">
    <text evidence="2">The sequence shown here is derived from an EMBL/GenBank/DDBJ whole genome shotgun (WGS) entry which is preliminary data.</text>
</comment>
<keyword evidence="1" id="KW-1133">Transmembrane helix</keyword>
<keyword evidence="1" id="KW-0812">Transmembrane</keyword>
<evidence type="ECO:0000313" key="3">
    <source>
        <dbReference type="Proteomes" id="UP001265746"/>
    </source>
</evidence>
<feature type="transmembrane region" description="Helical" evidence="1">
    <location>
        <begin position="7"/>
        <end position="25"/>
    </location>
</feature>
<sequence length="175" mass="19676">MATTEAGVLATIWVLFVFSTSFLGLRLWCRHRYAAGFWWDDHVLVAGWGFIIAANVSASVYLAAKPDDGNFSILFAKVAAAIACAFTKTAFCVTILRLLNPGHHPAWKWLVWYLMVSFNMATIMLIIRQWARMCASNYEEGDVRLTNPLGRGHCWPDEVVRGIADFYMAYSAVTE</sequence>
<name>A0AAD9S3E9_PHOAM</name>
<organism evidence="2 3">
    <name type="scientific">Phomopsis amygdali</name>
    <name type="common">Fusicoccum amygdali</name>
    <dbReference type="NCBI Taxonomy" id="1214568"/>
    <lineage>
        <taxon>Eukaryota</taxon>
        <taxon>Fungi</taxon>
        <taxon>Dikarya</taxon>
        <taxon>Ascomycota</taxon>
        <taxon>Pezizomycotina</taxon>
        <taxon>Sordariomycetes</taxon>
        <taxon>Sordariomycetidae</taxon>
        <taxon>Diaporthales</taxon>
        <taxon>Diaporthaceae</taxon>
        <taxon>Diaporthe</taxon>
    </lineage>
</organism>
<keyword evidence="1" id="KW-0472">Membrane</keyword>
<protein>
    <recommendedName>
        <fullName evidence="4">Integral membrane protein</fullName>
    </recommendedName>
</protein>
<gene>
    <name evidence="2" type="ORF">N8I77_013010</name>
</gene>
<dbReference type="Proteomes" id="UP001265746">
    <property type="component" value="Unassembled WGS sequence"/>
</dbReference>
<dbReference type="EMBL" id="JAUJFL010000010">
    <property type="protein sequence ID" value="KAK2597144.1"/>
    <property type="molecule type" value="Genomic_DNA"/>
</dbReference>